<dbReference type="OrthoDB" id="9815246at2"/>
<dbReference type="InterPro" id="IPR003339">
    <property type="entry name" value="ABC/ECF_trnsptr_transmembrane"/>
</dbReference>
<dbReference type="Pfam" id="PF02361">
    <property type="entry name" value="CbiQ"/>
    <property type="match status" value="1"/>
</dbReference>
<dbReference type="GO" id="GO:0043190">
    <property type="term" value="C:ATP-binding cassette (ABC) transporter complex"/>
    <property type="evidence" value="ECO:0007669"/>
    <property type="project" value="InterPro"/>
</dbReference>
<organism evidence="7 8">
    <name type="scientific">Clostridium pasteurianum BC1</name>
    <dbReference type="NCBI Taxonomy" id="86416"/>
    <lineage>
        <taxon>Bacteria</taxon>
        <taxon>Bacillati</taxon>
        <taxon>Bacillota</taxon>
        <taxon>Clostridia</taxon>
        <taxon>Eubacteriales</taxon>
        <taxon>Clostridiaceae</taxon>
        <taxon>Clostridium</taxon>
    </lineage>
</organism>
<dbReference type="Proteomes" id="UP000013523">
    <property type="component" value="Chromosome"/>
</dbReference>
<feature type="transmembrane region" description="Helical" evidence="6">
    <location>
        <begin position="238"/>
        <end position="257"/>
    </location>
</feature>
<dbReference type="eggNOG" id="COG0619">
    <property type="taxonomic scope" value="Bacteria"/>
</dbReference>
<dbReference type="STRING" id="86416.Clopa_0777"/>
<sequence>MLGDFKNISEKNSLLHALDGRVKTIVFLSAIIVAACLTKWYLVVGIWIASLAIFPSLHIPIGALIKRLLMPFSIAWLVFLSLIFTNGTHAIFVIHIGKIYIPGYYEGLKLGFLILLRIMTAVTIGSLLSFTTPMIEILETLRLCKVPNTIIDLAAMMYHYVFVLEETAHSMHRAQVSRMSDNTSWFSRAKDAGNVAGHVLIKSLDRSVKIYNAMLSRGYDENSTSSDFYVDAVPFSHIIYGVLCGIILVVLVLINIFI</sequence>
<evidence type="ECO:0000256" key="6">
    <source>
        <dbReference type="SAM" id="Phobius"/>
    </source>
</evidence>
<dbReference type="CDD" id="cd16914">
    <property type="entry name" value="EcfT"/>
    <property type="match status" value="1"/>
</dbReference>
<dbReference type="InterPro" id="IPR051611">
    <property type="entry name" value="ECF_transporter_component"/>
</dbReference>
<accession>R4JZR5</accession>
<dbReference type="PANTHER" id="PTHR34857">
    <property type="entry name" value="SLL0384 PROTEIN"/>
    <property type="match status" value="1"/>
</dbReference>
<keyword evidence="3 6" id="KW-0812">Transmembrane</keyword>
<evidence type="ECO:0000313" key="7">
    <source>
        <dbReference type="EMBL" id="AGK95808.1"/>
    </source>
</evidence>
<dbReference type="EMBL" id="CP003261">
    <property type="protein sequence ID" value="AGK95808.1"/>
    <property type="molecule type" value="Genomic_DNA"/>
</dbReference>
<dbReference type="GO" id="GO:0006824">
    <property type="term" value="P:cobalt ion transport"/>
    <property type="evidence" value="ECO:0007669"/>
    <property type="project" value="InterPro"/>
</dbReference>
<keyword evidence="2" id="KW-1003">Cell membrane</keyword>
<keyword evidence="5 6" id="KW-0472">Membrane</keyword>
<evidence type="ECO:0000256" key="5">
    <source>
        <dbReference type="ARBA" id="ARBA00023136"/>
    </source>
</evidence>
<evidence type="ECO:0000256" key="1">
    <source>
        <dbReference type="ARBA" id="ARBA00004651"/>
    </source>
</evidence>
<evidence type="ECO:0000256" key="4">
    <source>
        <dbReference type="ARBA" id="ARBA00022989"/>
    </source>
</evidence>
<evidence type="ECO:0000256" key="3">
    <source>
        <dbReference type="ARBA" id="ARBA00022692"/>
    </source>
</evidence>
<proteinExistence type="predicted"/>
<protein>
    <submittedName>
        <fullName evidence="7">Cobalt ABC transporter, permease protein CbiQ</fullName>
    </submittedName>
</protein>
<dbReference type="PATRIC" id="fig|86416.3.peg.766"/>
<dbReference type="HOGENOM" id="CLU_056469_1_1_9"/>
<dbReference type="AlphaFoldDB" id="R4JZR5"/>
<dbReference type="KEGG" id="cpas:Clopa_0777"/>
<feature type="transmembrane region" description="Helical" evidence="6">
    <location>
        <begin position="74"/>
        <end position="96"/>
    </location>
</feature>
<reference evidence="7 8" key="1">
    <citation type="submission" date="2012-01" db="EMBL/GenBank/DDBJ databases">
        <title>Complete sequence of chromosome of Clostridium pasteurianum BC1.</title>
        <authorList>
            <consortium name="US DOE Joint Genome Institute"/>
            <person name="Lucas S."/>
            <person name="Han J."/>
            <person name="Lapidus A."/>
            <person name="Cheng J.-F."/>
            <person name="Goodwin L."/>
            <person name="Pitluck S."/>
            <person name="Peters L."/>
            <person name="Mikhailova N."/>
            <person name="Teshima H."/>
            <person name="Detter J.C."/>
            <person name="Han C."/>
            <person name="Tapia R."/>
            <person name="Land M."/>
            <person name="Hauser L."/>
            <person name="Kyrpides N."/>
            <person name="Ivanova N."/>
            <person name="Pagani I."/>
            <person name="Dunn J."/>
            <person name="Taghavi S."/>
            <person name="Francis A."/>
            <person name="van der Lelie D."/>
            <person name="Woyke T."/>
        </authorList>
    </citation>
    <scope>NUCLEOTIDE SEQUENCE [LARGE SCALE GENOMIC DNA]</scope>
    <source>
        <strain evidence="7 8">BC1</strain>
    </source>
</reference>
<dbReference type="RefSeq" id="WP_015614132.1">
    <property type="nucleotide sequence ID" value="NC_021182.1"/>
</dbReference>
<keyword evidence="4 6" id="KW-1133">Transmembrane helix</keyword>
<feature type="transmembrane region" description="Helical" evidence="6">
    <location>
        <begin position="108"/>
        <end position="130"/>
    </location>
</feature>
<keyword evidence="8" id="KW-1185">Reference proteome</keyword>
<dbReference type="NCBIfam" id="TIGR02454">
    <property type="entry name" value="ECF_T_CbiQ"/>
    <property type="match status" value="1"/>
</dbReference>
<evidence type="ECO:0000313" key="8">
    <source>
        <dbReference type="Proteomes" id="UP000013523"/>
    </source>
</evidence>
<dbReference type="InterPro" id="IPR012809">
    <property type="entry name" value="ECF_CbiQ"/>
</dbReference>
<comment type="subcellular location">
    <subcellularLocation>
        <location evidence="1">Cell membrane</location>
        <topology evidence="1">Multi-pass membrane protein</topology>
    </subcellularLocation>
</comment>
<feature type="transmembrane region" description="Helical" evidence="6">
    <location>
        <begin position="25"/>
        <end position="54"/>
    </location>
</feature>
<gene>
    <name evidence="7" type="ORF">Clopa_0777</name>
</gene>
<dbReference type="PANTHER" id="PTHR34857:SF2">
    <property type="entry name" value="SLL0384 PROTEIN"/>
    <property type="match status" value="1"/>
</dbReference>
<evidence type="ECO:0000256" key="2">
    <source>
        <dbReference type="ARBA" id="ARBA00022475"/>
    </source>
</evidence>
<name>R4JZR5_CLOPA</name>